<feature type="region of interest" description="Disordered" evidence="1">
    <location>
        <begin position="138"/>
        <end position="160"/>
    </location>
</feature>
<accession>A0ABS8ZVB1</accession>
<evidence type="ECO:0000256" key="1">
    <source>
        <dbReference type="SAM" id="MobiDB-lite"/>
    </source>
</evidence>
<evidence type="ECO:0000313" key="3">
    <source>
        <dbReference type="Proteomes" id="UP001521150"/>
    </source>
</evidence>
<proteinExistence type="predicted"/>
<gene>
    <name evidence="2" type="ORF">LWC34_53995</name>
</gene>
<dbReference type="RefSeq" id="WP_233734428.1">
    <property type="nucleotide sequence ID" value="NZ_JBHMDJ010000108.1"/>
</dbReference>
<dbReference type="EMBL" id="JAJVCN010000005">
    <property type="protein sequence ID" value="MCE7011670.1"/>
    <property type="molecule type" value="Genomic_DNA"/>
</dbReference>
<protein>
    <submittedName>
        <fullName evidence="2">Uncharacterized protein</fullName>
    </submittedName>
</protein>
<dbReference type="Proteomes" id="UP001521150">
    <property type="component" value="Unassembled WGS sequence"/>
</dbReference>
<name>A0ABS8ZVB1_9PSEU</name>
<sequence>MQAQVAGREAPHDVFHISSMLASAHCPNSNEWLGRQADPRPLVEVGAALVVREGPALQDRHEGEVWRQFAKADEVAHGAPLVLADGQAGPFEDVLFAHPVLGCRPHEVPDLGGVAADGADVAVLVGVPAPVELQLGEPAGVERPFGDGPGQDAAVAEPPV</sequence>
<comment type="caution">
    <text evidence="2">The sequence shown here is derived from an EMBL/GenBank/DDBJ whole genome shotgun (WGS) entry which is preliminary data.</text>
</comment>
<organism evidence="2 3">
    <name type="scientific">Kibdelosporangium philippinense</name>
    <dbReference type="NCBI Taxonomy" id="211113"/>
    <lineage>
        <taxon>Bacteria</taxon>
        <taxon>Bacillati</taxon>
        <taxon>Actinomycetota</taxon>
        <taxon>Actinomycetes</taxon>
        <taxon>Pseudonocardiales</taxon>
        <taxon>Pseudonocardiaceae</taxon>
        <taxon>Kibdelosporangium</taxon>
    </lineage>
</organism>
<evidence type="ECO:0000313" key="2">
    <source>
        <dbReference type="EMBL" id="MCE7011670.1"/>
    </source>
</evidence>
<reference evidence="2 3" key="1">
    <citation type="submission" date="2021-12" db="EMBL/GenBank/DDBJ databases">
        <title>Genome sequence of Kibdelosporangium philippinense ATCC 49844.</title>
        <authorList>
            <person name="Fedorov E.A."/>
            <person name="Omeragic M."/>
            <person name="Shalygina K.F."/>
            <person name="Maclea K.S."/>
        </authorList>
    </citation>
    <scope>NUCLEOTIDE SEQUENCE [LARGE SCALE GENOMIC DNA]</scope>
    <source>
        <strain evidence="2 3">ATCC 49844</strain>
    </source>
</reference>
<keyword evidence="3" id="KW-1185">Reference proteome</keyword>